<comment type="caution">
    <text evidence="1">The sequence shown here is derived from an EMBL/GenBank/DDBJ whole genome shotgun (WGS) entry which is preliminary data.</text>
</comment>
<gene>
    <name evidence="1" type="ORF">M9Y10_023531</name>
</gene>
<sequence length="698" mass="80732">MNINPELQPLLKPSDNMAHPNESILTPLFSLLSTTNKTIAPWIEPTFWSNMLNKECFTFYFQDLFKDLANNTQIGTNSELMNSIITTIFHLIFSYHSSFPKNLILPYYDKLIELNNQDISHMLIYLEKNSTSLDFSSIISRFNPNDMNLSAGNSIPLFTLHGLLHQLRMSKENQNDFMSTVIDKLQMQLPISQAQIILHLIRVCISFFDIEPSKLTLIKESLYKFYDYDSSVSGISSDLIHLLDKSIKYPLYGFHSILNQMSHISEAFGCQIPLIFNAKYSNISTYLYNDSVDRSSYLNAYISYPKYFIHRYFNSQPPGNVGELQRFMYNLKFSKKYLQTVPQAFKLAPADPRYIRPVLTLPVHQFQFNRITTNLKMNPDISTPINHRMFIITSPIEAVLNQSFFAPIYKYFIAFDPNDIDRPTEQQILVIGSDHLLSTIVSTLVLWILKNPALGFIEFQIFFVPIGNSQYGDFISNRDVIYNIFVRNLYRTVSSILPTYNETSGAFFPKFVPTNDPTNKYENNIWFSNPSPSHLFQFGLQHYLMFAQNKMTFYIWQCRIVLADSNKVVTIPFIGSVIIDTNDQKRSFETSIGDYKKNQMSNEFMETKTMALYNVNYEKRANPNKDYLILDTGSLRLVFSAIIATPKIKPIPFFVDIDGKKYGPVLEIQTSCLFMDNTNTAVKIPDPMRMKIRTFVDI</sequence>
<dbReference type="Proteomes" id="UP001470230">
    <property type="component" value="Unassembled WGS sequence"/>
</dbReference>
<organism evidence="1 2">
    <name type="scientific">Tritrichomonas musculus</name>
    <dbReference type="NCBI Taxonomy" id="1915356"/>
    <lineage>
        <taxon>Eukaryota</taxon>
        <taxon>Metamonada</taxon>
        <taxon>Parabasalia</taxon>
        <taxon>Tritrichomonadida</taxon>
        <taxon>Tritrichomonadidae</taxon>
        <taxon>Tritrichomonas</taxon>
    </lineage>
</organism>
<evidence type="ECO:0000313" key="1">
    <source>
        <dbReference type="EMBL" id="KAK8895089.1"/>
    </source>
</evidence>
<dbReference type="EMBL" id="JAPFFF010000003">
    <property type="protein sequence ID" value="KAK8895089.1"/>
    <property type="molecule type" value="Genomic_DNA"/>
</dbReference>
<proteinExistence type="predicted"/>
<evidence type="ECO:0000313" key="2">
    <source>
        <dbReference type="Proteomes" id="UP001470230"/>
    </source>
</evidence>
<accession>A0ABR2KVE1</accession>
<reference evidence="1 2" key="1">
    <citation type="submission" date="2024-04" db="EMBL/GenBank/DDBJ databases">
        <title>Tritrichomonas musculus Genome.</title>
        <authorList>
            <person name="Alves-Ferreira E."/>
            <person name="Grigg M."/>
            <person name="Lorenzi H."/>
            <person name="Galac M."/>
        </authorList>
    </citation>
    <scope>NUCLEOTIDE SEQUENCE [LARGE SCALE GENOMIC DNA]</scope>
    <source>
        <strain evidence="1 2">EAF2021</strain>
    </source>
</reference>
<name>A0ABR2KVE1_9EUKA</name>
<keyword evidence="2" id="KW-1185">Reference proteome</keyword>
<protein>
    <submittedName>
        <fullName evidence="1">Uncharacterized protein</fullName>
    </submittedName>
</protein>